<proteinExistence type="predicted"/>
<dbReference type="OrthoDB" id="270514at2157"/>
<reference evidence="1" key="1">
    <citation type="journal article" date="2014" name="Int. J. Syst. Evol. Microbiol.">
        <title>Complete genome sequence of Corynebacterium casei LMG S-19264T (=DSM 44701T), isolated from a smear-ripened cheese.</title>
        <authorList>
            <consortium name="US DOE Joint Genome Institute (JGI-PGF)"/>
            <person name="Walter F."/>
            <person name="Albersmeier A."/>
            <person name="Kalinowski J."/>
            <person name="Ruckert C."/>
        </authorList>
    </citation>
    <scope>NUCLEOTIDE SEQUENCE</scope>
    <source>
        <strain evidence="1">JCM 16108</strain>
    </source>
</reference>
<reference evidence="2" key="3">
    <citation type="submission" date="2021-03" db="EMBL/GenBank/DDBJ databases">
        <title>Genomic Encyclopedia of Type Strains, Phase IV (KMG-IV): sequencing the most valuable type-strain genomes for metagenomic binning, comparative biology and taxonomic classification.</title>
        <authorList>
            <person name="Goeker M."/>
        </authorList>
    </citation>
    <scope>NUCLEOTIDE SEQUENCE</scope>
    <source>
        <strain evidence="2">DSM 22443</strain>
    </source>
</reference>
<protein>
    <submittedName>
        <fullName evidence="2">Putative transcriptional regulator</fullName>
    </submittedName>
</protein>
<evidence type="ECO:0000313" key="2">
    <source>
        <dbReference type="EMBL" id="MBP1953286.1"/>
    </source>
</evidence>
<dbReference type="AlphaFoldDB" id="A0A830FVQ3"/>
<dbReference type="Proteomes" id="UP000614609">
    <property type="component" value="Unassembled WGS sequence"/>
</dbReference>
<dbReference type="RefSeq" id="WP_188871619.1">
    <property type="nucleotide sequence ID" value="NZ_BMOO01000003.1"/>
</dbReference>
<dbReference type="Proteomes" id="UP000765891">
    <property type="component" value="Unassembled WGS sequence"/>
</dbReference>
<evidence type="ECO:0000313" key="1">
    <source>
        <dbReference type="EMBL" id="GGM66425.1"/>
    </source>
</evidence>
<organism evidence="1 3">
    <name type="scientific">Halarchaeum rubridurum</name>
    <dbReference type="NCBI Taxonomy" id="489911"/>
    <lineage>
        <taxon>Archaea</taxon>
        <taxon>Methanobacteriati</taxon>
        <taxon>Methanobacteriota</taxon>
        <taxon>Stenosarchaea group</taxon>
        <taxon>Halobacteria</taxon>
        <taxon>Halobacteriales</taxon>
        <taxon>Halobacteriaceae</taxon>
    </lineage>
</organism>
<name>A0A830FVQ3_9EURY</name>
<evidence type="ECO:0000313" key="3">
    <source>
        <dbReference type="Proteomes" id="UP000614609"/>
    </source>
</evidence>
<comment type="caution">
    <text evidence="1">The sequence shown here is derived from an EMBL/GenBank/DDBJ whole genome shotgun (WGS) entry which is preliminary data.</text>
</comment>
<sequence>MSESEDWPEDVRYPDDVSREDVLGVFEVVEGPAVTTSDVKIVLGCSQERARELLEDLRATGDVRRRKSAGMYLYWRTSDEEVELPPYYQE</sequence>
<gene>
    <name evidence="1" type="ORF">GCM10009017_15680</name>
    <name evidence="2" type="ORF">J2752_000167</name>
</gene>
<keyword evidence="3" id="KW-1185">Reference proteome</keyword>
<accession>A0A830FVQ3</accession>
<dbReference type="EMBL" id="BMOO01000003">
    <property type="protein sequence ID" value="GGM66425.1"/>
    <property type="molecule type" value="Genomic_DNA"/>
</dbReference>
<reference evidence="1" key="2">
    <citation type="submission" date="2020-09" db="EMBL/GenBank/DDBJ databases">
        <authorList>
            <person name="Sun Q."/>
            <person name="Ohkuma M."/>
        </authorList>
    </citation>
    <scope>NUCLEOTIDE SEQUENCE</scope>
    <source>
        <strain evidence="1">JCM 16108</strain>
    </source>
</reference>
<dbReference type="EMBL" id="JAGGKO010000001">
    <property type="protein sequence ID" value="MBP1953286.1"/>
    <property type="molecule type" value="Genomic_DNA"/>
</dbReference>